<dbReference type="PATRIC" id="fig|1303.87.peg.1186"/>
<name>A0A139RLK2_STROR</name>
<comment type="caution">
    <text evidence="2">The sequence shown here is derived from an EMBL/GenBank/DDBJ whole genome shotgun (WGS) entry which is preliminary data.</text>
</comment>
<dbReference type="EMBL" id="LQZE01000208">
    <property type="protein sequence ID" value="KXU15621.1"/>
    <property type="molecule type" value="Genomic_DNA"/>
</dbReference>
<reference evidence="2 3" key="1">
    <citation type="submission" date="2016-01" db="EMBL/GenBank/DDBJ databases">
        <title>Highly variable Streptococcus oralis are common among viridans streptococci isolated from primates.</title>
        <authorList>
            <person name="Denapaite D."/>
            <person name="Rieger M."/>
            <person name="Koendgen S."/>
            <person name="Brueckner R."/>
            <person name="Ochigava I."/>
            <person name="Kappeler P."/>
            <person name="Maetz-Rensing K."/>
            <person name="Leendertz F."/>
            <person name="Hakenbeck R."/>
        </authorList>
    </citation>
    <scope>NUCLEOTIDE SEQUENCE [LARGE SCALE GENOMIC DNA]</scope>
    <source>
        <strain evidence="2 3">DD17</strain>
    </source>
</reference>
<dbReference type="Proteomes" id="UP000072989">
    <property type="component" value="Unassembled WGS sequence"/>
</dbReference>
<dbReference type="InterPro" id="IPR001584">
    <property type="entry name" value="Integrase_cat-core"/>
</dbReference>
<organism evidence="2 3">
    <name type="scientific">Streptococcus oralis</name>
    <dbReference type="NCBI Taxonomy" id="1303"/>
    <lineage>
        <taxon>Bacteria</taxon>
        <taxon>Bacillati</taxon>
        <taxon>Bacillota</taxon>
        <taxon>Bacilli</taxon>
        <taxon>Lactobacillales</taxon>
        <taxon>Streptococcaceae</taxon>
        <taxon>Streptococcus</taxon>
    </lineage>
</organism>
<evidence type="ECO:0000313" key="3">
    <source>
        <dbReference type="Proteomes" id="UP000072989"/>
    </source>
</evidence>
<protein>
    <submittedName>
        <fullName evidence="2">Mobile element protein</fullName>
    </submittedName>
</protein>
<dbReference type="AlphaFoldDB" id="A0A139RLK2"/>
<dbReference type="GO" id="GO:0015074">
    <property type="term" value="P:DNA integration"/>
    <property type="evidence" value="ECO:0007669"/>
    <property type="project" value="InterPro"/>
</dbReference>
<evidence type="ECO:0000259" key="1">
    <source>
        <dbReference type="Pfam" id="PF13333"/>
    </source>
</evidence>
<proteinExistence type="predicted"/>
<evidence type="ECO:0000313" key="2">
    <source>
        <dbReference type="EMBL" id="KXU15621.1"/>
    </source>
</evidence>
<gene>
    <name evidence="2" type="ORF">SORDD17_00980</name>
</gene>
<accession>A0A139RLK2</accession>
<feature type="domain" description="Integrase catalytic" evidence="1">
    <location>
        <begin position="3"/>
        <end position="45"/>
    </location>
</feature>
<sequence>MVESFFGTLKSEMFYVYEKNFGPLEDLEQAIVDYTDCCNNKRIKQELKITR</sequence>
<dbReference type="Pfam" id="PF13333">
    <property type="entry name" value="rve_2"/>
    <property type="match status" value="1"/>
</dbReference>